<dbReference type="EMBL" id="JACGZW010000009">
    <property type="protein sequence ID" value="MBB1156845.1"/>
    <property type="molecule type" value="Genomic_DNA"/>
</dbReference>
<dbReference type="Proteomes" id="UP000526734">
    <property type="component" value="Unassembled WGS sequence"/>
</dbReference>
<keyword evidence="1" id="KW-1133">Transmembrane helix</keyword>
<reference evidence="2 3" key="1">
    <citation type="submission" date="2020-08" db="EMBL/GenBank/DDBJ databases">
        <title>Amycolatopsis sp. nov. DR6-1 isolated from Dendrobium heterocarpum.</title>
        <authorList>
            <person name="Tedsree N."/>
            <person name="Kuncharoen N."/>
            <person name="Likhitwitayawuid K."/>
            <person name="Tanasupawat S."/>
        </authorList>
    </citation>
    <scope>NUCLEOTIDE SEQUENCE [LARGE SCALE GENOMIC DNA]</scope>
    <source>
        <strain evidence="2 3">DR6-1</strain>
    </source>
</reference>
<accession>A0A7W3W122</accession>
<feature type="transmembrane region" description="Helical" evidence="1">
    <location>
        <begin position="39"/>
        <end position="61"/>
    </location>
</feature>
<proteinExistence type="predicted"/>
<dbReference type="RefSeq" id="WP_182893740.1">
    <property type="nucleotide sequence ID" value="NZ_JACGZW010000009.1"/>
</dbReference>
<sequence>MADDLNLPPDRQMPDLLKESMWNRLVPELRGRRRRRPGLPLAVAAGVGALALGATLVFSPVHDASSDLTRLPAGAKPDAGDARLFKSCLDSAPSFGVTLPDRDTWRATLKVDQDAQRGYLVIRNASLAAVCILYRSQASVGYDRNSGLMVTDTRNWTHGREGYASLSATRPICGFTSIVNPYEPSVVFGVASPDVAKVELYGPDDLLIPALLNDGTFVVKFVEGSSPRDDYSRKFRVTMRDGQVHDFPGR</sequence>
<evidence type="ECO:0000256" key="1">
    <source>
        <dbReference type="SAM" id="Phobius"/>
    </source>
</evidence>
<organism evidence="2 3">
    <name type="scientific">Amycolatopsis dendrobii</name>
    <dbReference type="NCBI Taxonomy" id="2760662"/>
    <lineage>
        <taxon>Bacteria</taxon>
        <taxon>Bacillati</taxon>
        <taxon>Actinomycetota</taxon>
        <taxon>Actinomycetes</taxon>
        <taxon>Pseudonocardiales</taxon>
        <taxon>Pseudonocardiaceae</taxon>
        <taxon>Amycolatopsis</taxon>
    </lineage>
</organism>
<keyword evidence="3" id="KW-1185">Reference proteome</keyword>
<protein>
    <submittedName>
        <fullName evidence="2">Uncharacterized protein</fullName>
    </submittedName>
</protein>
<dbReference type="AlphaFoldDB" id="A0A7W3W122"/>
<keyword evidence="1" id="KW-0472">Membrane</keyword>
<gene>
    <name evidence="2" type="ORF">H4281_27155</name>
</gene>
<keyword evidence="1" id="KW-0812">Transmembrane</keyword>
<name>A0A7W3W122_9PSEU</name>
<evidence type="ECO:0000313" key="3">
    <source>
        <dbReference type="Proteomes" id="UP000526734"/>
    </source>
</evidence>
<evidence type="ECO:0000313" key="2">
    <source>
        <dbReference type="EMBL" id="MBB1156845.1"/>
    </source>
</evidence>
<comment type="caution">
    <text evidence="2">The sequence shown here is derived from an EMBL/GenBank/DDBJ whole genome shotgun (WGS) entry which is preliminary data.</text>
</comment>